<sequence length="73" mass="7798">MSSPNDSLSATTPRTSLVLVLTGMGALLVVVGVIALIATDPVNWFGVGLAWFAGVYSMVLARLVRNRRLEPKK</sequence>
<evidence type="ECO:0000256" key="1">
    <source>
        <dbReference type="SAM" id="Phobius"/>
    </source>
</evidence>
<dbReference type="GO" id="GO:0006508">
    <property type="term" value="P:proteolysis"/>
    <property type="evidence" value="ECO:0007669"/>
    <property type="project" value="UniProtKB-KW"/>
</dbReference>
<reference evidence="2 3" key="1">
    <citation type="submission" date="2023-07" db="EMBL/GenBank/DDBJ databases">
        <title>Sequencing the genomes of 1000 actinobacteria strains.</title>
        <authorList>
            <person name="Klenk H.-P."/>
        </authorList>
    </citation>
    <scope>NUCLEOTIDE SEQUENCE [LARGE SCALE GENOMIC DNA]</scope>
    <source>
        <strain evidence="2 3">DSM 22966</strain>
    </source>
</reference>
<keyword evidence="3" id="KW-1185">Reference proteome</keyword>
<dbReference type="Proteomes" id="UP001183794">
    <property type="component" value="Unassembled WGS sequence"/>
</dbReference>
<dbReference type="GO" id="GO:0008233">
    <property type="term" value="F:peptidase activity"/>
    <property type="evidence" value="ECO:0007669"/>
    <property type="project" value="UniProtKB-KW"/>
</dbReference>
<accession>A0ABU2AZK7</accession>
<evidence type="ECO:0000313" key="2">
    <source>
        <dbReference type="EMBL" id="MDR7346456.1"/>
    </source>
</evidence>
<keyword evidence="1" id="KW-0812">Transmembrane</keyword>
<keyword evidence="2" id="KW-0645">Protease</keyword>
<gene>
    <name evidence="2" type="ORF">J2S62_000713</name>
</gene>
<feature type="transmembrane region" description="Helical" evidence="1">
    <location>
        <begin position="44"/>
        <end position="64"/>
    </location>
</feature>
<dbReference type="EMBL" id="JAVDYJ010000001">
    <property type="protein sequence ID" value="MDR7346456.1"/>
    <property type="molecule type" value="Genomic_DNA"/>
</dbReference>
<organism evidence="2 3">
    <name type="scientific">Enteractinococcus fodinae</name>
    <dbReference type="NCBI Taxonomy" id="684663"/>
    <lineage>
        <taxon>Bacteria</taxon>
        <taxon>Bacillati</taxon>
        <taxon>Actinomycetota</taxon>
        <taxon>Actinomycetes</taxon>
        <taxon>Micrococcales</taxon>
        <taxon>Micrococcaceae</taxon>
    </lineage>
</organism>
<keyword evidence="2" id="KW-0378">Hydrolase</keyword>
<feature type="transmembrane region" description="Helical" evidence="1">
    <location>
        <begin position="17"/>
        <end position="38"/>
    </location>
</feature>
<dbReference type="RefSeq" id="WP_310171464.1">
    <property type="nucleotide sequence ID" value="NZ_BAABHE010000002.1"/>
</dbReference>
<protein>
    <submittedName>
        <fullName evidence="2">Membrane protein implicated in regulation of membrane protease activity</fullName>
    </submittedName>
</protein>
<proteinExistence type="predicted"/>
<comment type="caution">
    <text evidence="2">The sequence shown here is derived from an EMBL/GenBank/DDBJ whole genome shotgun (WGS) entry which is preliminary data.</text>
</comment>
<evidence type="ECO:0000313" key="3">
    <source>
        <dbReference type="Proteomes" id="UP001183794"/>
    </source>
</evidence>
<name>A0ABU2AZK7_9MICC</name>
<keyword evidence="1" id="KW-0472">Membrane</keyword>
<keyword evidence="1" id="KW-1133">Transmembrane helix</keyword>